<reference evidence="2 3" key="1">
    <citation type="submission" date="2024-06" db="EMBL/GenBank/DDBJ databases">
        <title>The Natural Products Discovery Center: Release of the First 8490 Sequenced Strains for Exploring Actinobacteria Biosynthetic Diversity.</title>
        <authorList>
            <person name="Kalkreuter E."/>
            <person name="Kautsar S.A."/>
            <person name="Yang D."/>
            <person name="Bader C.D."/>
            <person name="Teijaro C.N."/>
            <person name="Fluegel L."/>
            <person name="Davis C.M."/>
            <person name="Simpson J.R."/>
            <person name="Lauterbach L."/>
            <person name="Steele A.D."/>
            <person name="Gui C."/>
            <person name="Meng S."/>
            <person name="Li G."/>
            <person name="Viehrig K."/>
            <person name="Ye F."/>
            <person name="Su P."/>
            <person name="Kiefer A.F."/>
            <person name="Nichols A."/>
            <person name="Cepeda A.J."/>
            <person name="Yan W."/>
            <person name="Fan B."/>
            <person name="Jiang Y."/>
            <person name="Adhikari A."/>
            <person name="Zheng C.-J."/>
            <person name="Schuster L."/>
            <person name="Cowan T.M."/>
            <person name="Smanski M.J."/>
            <person name="Chevrette M.G."/>
            <person name="De Carvalho L.P.S."/>
            <person name="Shen B."/>
        </authorList>
    </citation>
    <scope>NUCLEOTIDE SEQUENCE [LARGE SCALE GENOMIC DNA]</scope>
    <source>
        <strain evidence="2 3">NPDC048946</strain>
    </source>
</reference>
<organism evidence="2 3">
    <name type="scientific">Streptodolium elevatio</name>
    <dbReference type="NCBI Taxonomy" id="3157996"/>
    <lineage>
        <taxon>Bacteria</taxon>
        <taxon>Bacillati</taxon>
        <taxon>Actinomycetota</taxon>
        <taxon>Actinomycetes</taxon>
        <taxon>Kitasatosporales</taxon>
        <taxon>Streptomycetaceae</taxon>
        <taxon>Streptodolium</taxon>
    </lineage>
</organism>
<sequence length="235" mass="25421">MADDTNGRRPRGRSGNAAETRDALMRVGARLISRHGLGVPASRIQEEADQRNKSALTYHFGSVAGLAAAIHLRHRDIVEQRRLRALEALAASESPEPSASPESNAANGDAARADLGKLVTLLVAPAAEELRTAPGRAYLRLLPQVAHLAEVRQADRPRPVGLDRTFALLRAHLADRGLEDVDERLALLAQMHATAFADRARRIDEMDVPDVDLAPGHDHFVRLLTGMLTAALTAD</sequence>
<feature type="region of interest" description="Disordered" evidence="1">
    <location>
        <begin position="1"/>
        <end position="20"/>
    </location>
</feature>
<dbReference type="Gene3D" id="1.10.357.10">
    <property type="entry name" value="Tetracycline Repressor, domain 2"/>
    <property type="match status" value="1"/>
</dbReference>
<comment type="caution">
    <text evidence="2">The sequence shown here is derived from an EMBL/GenBank/DDBJ whole genome shotgun (WGS) entry which is preliminary data.</text>
</comment>
<dbReference type="SUPFAM" id="SSF46689">
    <property type="entry name" value="Homeodomain-like"/>
    <property type="match status" value="1"/>
</dbReference>
<dbReference type="InterPro" id="IPR009057">
    <property type="entry name" value="Homeodomain-like_sf"/>
</dbReference>
<evidence type="ECO:0000256" key="1">
    <source>
        <dbReference type="SAM" id="MobiDB-lite"/>
    </source>
</evidence>
<keyword evidence="3" id="KW-1185">Reference proteome</keyword>
<evidence type="ECO:0000313" key="3">
    <source>
        <dbReference type="Proteomes" id="UP001551482"/>
    </source>
</evidence>
<proteinExistence type="predicted"/>
<protein>
    <recommendedName>
        <fullName evidence="4">TetR family transcriptional regulator</fullName>
    </recommendedName>
</protein>
<accession>A0ABV3DB40</accession>
<dbReference type="EMBL" id="JBEZFP010000009">
    <property type="protein sequence ID" value="MEU8132959.1"/>
    <property type="molecule type" value="Genomic_DNA"/>
</dbReference>
<evidence type="ECO:0008006" key="4">
    <source>
        <dbReference type="Google" id="ProtNLM"/>
    </source>
</evidence>
<name>A0ABV3DB40_9ACTN</name>
<gene>
    <name evidence="2" type="ORF">AB0C36_05575</name>
</gene>
<dbReference type="RefSeq" id="WP_358349655.1">
    <property type="nucleotide sequence ID" value="NZ_JBEZFP010000009.1"/>
</dbReference>
<evidence type="ECO:0000313" key="2">
    <source>
        <dbReference type="EMBL" id="MEU8132959.1"/>
    </source>
</evidence>
<dbReference type="Proteomes" id="UP001551482">
    <property type="component" value="Unassembled WGS sequence"/>
</dbReference>